<reference evidence="3" key="1">
    <citation type="submission" date="2013-06" db="EMBL/GenBank/DDBJ databases">
        <authorList>
            <person name="Zhao Q."/>
        </authorList>
    </citation>
    <scope>NUCLEOTIDE SEQUENCE</scope>
    <source>
        <strain evidence="3">cv. W1943</strain>
    </source>
</reference>
<name>A0A0E0QEI7_ORYRU</name>
<accession>A0A0E0QEI7</accession>
<protein>
    <submittedName>
        <fullName evidence="2">Uncharacterized protein</fullName>
    </submittedName>
</protein>
<feature type="region of interest" description="Disordered" evidence="1">
    <location>
        <begin position="1"/>
        <end position="75"/>
    </location>
</feature>
<dbReference type="HOGENOM" id="CLU_2675434_0_0_1"/>
<dbReference type="AlphaFoldDB" id="A0A0E0QEI7"/>
<dbReference type="Proteomes" id="UP000008022">
    <property type="component" value="Unassembled WGS sequence"/>
</dbReference>
<reference evidence="2" key="2">
    <citation type="submission" date="2015-06" db="UniProtKB">
        <authorList>
            <consortium name="EnsemblPlants"/>
        </authorList>
    </citation>
    <scope>IDENTIFICATION</scope>
</reference>
<evidence type="ECO:0000313" key="3">
    <source>
        <dbReference type="Proteomes" id="UP000008022"/>
    </source>
</evidence>
<feature type="compositionally biased region" description="Polar residues" evidence="1">
    <location>
        <begin position="65"/>
        <end position="75"/>
    </location>
</feature>
<feature type="compositionally biased region" description="Basic and acidic residues" evidence="1">
    <location>
        <begin position="18"/>
        <end position="59"/>
    </location>
</feature>
<evidence type="ECO:0000313" key="2">
    <source>
        <dbReference type="EnsemblPlants" id="ORUFI08G03740.1"/>
    </source>
</evidence>
<keyword evidence="3" id="KW-1185">Reference proteome</keyword>
<proteinExistence type="predicted"/>
<dbReference type="Gramene" id="ORUFI08G03740.1">
    <property type="protein sequence ID" value="ORUFI08G03740.1"/>
    <property type="gene ID" value="ORUFI08G03740"/>
</dbReference>
<organism evidence="2 3">
    <name type="scientific">Oryza rufipogon</name>
    <name type="common">Brownbeard rice</name>
    <name type="synonym">Asian wild rice</name>
    <dbReference type="NCBI Taxonomy" id="4529"/>
    <lineage>
        <taxon>Eukaryota</taxon>
        <taxon>Viridiplantae</taxon>
        <taxon>Streptophyta</taxon>
        <taxon>Embryophyta</taxon>
        <taxon>Tracheophyta</taxon>
        <taxon>Spermatophyta</taxon>
        <taxon>Magnoliopsida</taxon>
        <taxon>Liliopsida</taxon>
        <taxon>Poales</taxon>
        <taxon>Poaceae</taxon>
        <taxon>BOP clade</taxon>
        <taxon>Oryzoideae</taxon>
        <taxon>Oryzeae</taxon>
        <taxon>Oryzinae</taxon>
        <taxon>Oryza</taxon>
    </lineage>
</organism>
<sequence>MLPRAPGHRSPLAAAGKTGERRRGGEGVKREEENEWRGRRIRPREKGQTDARRDKDRPRYVRGLGNSTNKTRAIN</sequence>
<evidence type="ECO:0000256" key="1">
    <source>
        <dbReference type="SAM" id="MobiDB-lite"/>
    </source>
</evidence>
<dbReference type="EnsemblPlants" id="ORUFI08G03740.1">
    <property type="protein sequence ID" value="ORUFI08G03740.1"/>
    <property type="gene ID" value="ORUFI08G03740"/>
</dbReference>